<evidence type="ECO:0000259" key="2">
    <source>
        <dbReference type="Pfam" id="PF19040"/>
    </source>
</evidence>
<organism evidence="3">
    <name type="scientific">freshwater metagenome</name>
    <dbReference type="NCBI Taxonomy" id="449393"/>
    <lineage>
        <taxon>unclassified sequences</taxon>
        <taxon>metagenomes</taxon>
        <taxon>ecological metagenomes</taxon>
    </lineage>
</organism>
<evidence type="ECO:0000313" key="3">
    <source>
        <dbReference type="EMBL" id="CAB4919696.1"/>
    </source>
</evidence>
<feature type="transmembrane region" description="Helical" evidence="1">
    <location>
        <begin position="163"/>
        <end position="182"/>
    </location>
</feature>
<keyword evidence="1" id="KW-0812">Transmembrane</keyword>
<dbReference type="AlphaFoldDB" id="A0A6J7HMN5"/>
<feature type="transmembrane region" description="Helical" evidence="1">
    <location>
        <begin position="140"/>
        <end position="157"/>
    </location>
</feature>
<sequence>MRVLRRLPIIIVVLFGAASLAAMLLEASGTPISWLPSWMMGFYGPLGRAWEFAAGAALALATTHLRRIPIAFATVGGVLGLGLLIASLWLISSDTIFPGPMTLLPVIATLLLILAGANEANPVSRALSTRPFTWVGDRSYSWYLWHWPFIVFSALLWPDLPWVLVVAALVSLLPSIASYRWIENPVRLLPTGTPWRIVRVVTLTLVPALGLSALTLTASNNALWNPDLQKFQYAVDTLAVNAAAGCQTPLETGPRDGQCVWNADATGAPIYLVGDSKAGQYSSAVINAGAELDRPVTISTAPACPYFDGFINVPHPKPRWSAEGCRAFVRATQKWLISAEPGLVIISNTQDYLLSSKVGLSLTRGDYVTDPAQKVPIYAEGFLRTIKALREAGQQVLLPEPGMLFDWNPQVCTTISVLTKACNTAVLLADMEAEELPFAQVVDDTAAATGSSTIDIRPQLCPNGSCIAVPSDGVPITREGQHISVPTSESLAPNFRAAIEAMSAAQNSS</sequence>
<name>A0A6J7HMN5_9ZZZZ</name>
<evidence type="ECO:0000256" key="1">
    <source>
        <dbReference type="SAM" id="Phobius"/>
    </source>
</evidence>
<dbReference type="Pfam" id="PF19040">
    <property type="entry name" value="SGNH"/>
    <property type="match status" value="1"/>
</dbReference>
<keyword evidence="1" id="KW-0472">Membrane</keyword>
<dbReference type="EMBL" id="CAFBMR010000058">
    <property type="protein sequence ID" value="CAB4919696.1"/>
    <property type="molecule type" value="Genomic_DNA"/>
</dbReference>
<dbReference type="GO" id="GO:0009103">
    <property type="term" value="P:lipopolysaccharide biosynthetic process"/>
    <property type="evidence" value="ECO:0007669"/>
    <property type="project" value="TreeGrafter"/>
</dbReference>
<protein>
    <submittedName>
        <fullName evidence="3">Unannotated protein</fullName>
    </submittedName>
</protein>
<feature type="transmembrane region" description="Helical" evidence="1">
    <location>
        <begin position="70"/>
        <end position="91"/>
    </location>
</feature>
<feature type="domain" description="SGNH" evidence="2">
    <location>
        <begin position="246"/>
        <end position="496"/>
    </location>
</feature>
<dbReference type="PANTHER" id="PTHR23028:SF53">
    <property type="entry name" value="ACYL_TRANSF_3 DOMAIN-CONTAINING PROTEIN"/>
    <property type="match status" value="1"/>
</dbReference>
<dbReference type="InterPro" id="IPR043968">
    <property type="entry name" value="SGNH"/>
</dbReference>
<proteinExistence type="predicted"/>
<accession>A0A6J7HMN5</accession>
<feature type="transmembrane region" description="Helical" evidence="1">
    <location>
        <begin position="45"/>
        <end position="63"/>
    </location>
</feature>
<feature type="transmembrane region" description="Helical" evidence="1">
    <location>
        <begin position="103"/>
        <end position="120"/>
    </location>
</feature>
<feature type="transmembrane region" description="Helical" evidence="1">
    <location>
        <begin position="194"/>
        <end position="216"/>
    </location>
</feature>
<dbReference type="GO" id="GO:0016020">
    <property type="term" value="C:membrane"/>
    <property type="evidence" value="ECO:0007669"/>
    <property type="project" value="TreeGrafter"/>
</dbReference>
<feature type="transmembrane region" description="Helical" evidence="1">
    <location>
        <begin position="7"/>
        <end position="25"/>
    </location>
</feature>
<reference evidence="3" key="1">
    <citation type="submission" date="2020-05" db="EMBL/GenBank/DDBJ databases">
        <authorList>
            <person name="Chiriac C."/>
            <person name="Salcher M."/>
            <person name="Ghai R."/>
            <person name="Kavagutti S V."/>
        </authorList>
    </citation>
    <scope>NUCLEOTIDE SEQUENCE</scope>
</reference>
<dbReference type="InterPro" id="IPR050879">
    <property type="entry name" value="Acyltransferase_3"/>
</dbReference>
<dbReference type="PANTHER" id="PTHR23028">
    <property type="entry name" value="ACETYLTRANSFERASE"/>
    <property type="match status" value="1"/>
</dbReference>
<gene>
    <name evidence="3" type="ORF">UFOPK3610_01336</name>
</gene>
<keyword evidence="1" id="KW-1133">Transmembrane helix</keyword>